<feature type="compositionally biased region" description="Low complexity" evidence="9">
    <location>
        <begin position="671"/>
        <end position="719"/>
    </location>
</feature>
<evidence type="ECO:0000256" key="4">
    <source>
        <dbReference type="ARBA" id="ARBA00023125"/>
    </source>
</evidence>
<evidence type="ECO:0000259" key="10">
    <source>
        <dbReference type="PROSITE" id="PS50071"/>
    </source>
</evidence>
<keyword evidence="4 8" id="KW-0238">DNA-binding</keyword>
<dbReference type="PANTHER" id="PTHR11850">
    <property type="entry name" value="HOMEOBOX PROTEIN TRANSCRIPTION FACTORS"/>
    <property type="match status" value="1"/>
</dbReference>
<dbReference type="Pfam" id="PF05920">
    <property type="entry name" value="Homeobox_KN"/>
    <property type="match status" value="1"/>
</dbReference>
<evidence type="ECO:0000256" key="2">
    <source>
        <dbReference type="ARBA" id="ARBA00006454"/>
    </source>
</evidence>
<keyword evidence="11" id="KW-1185">Reference proteome</keyword>
<name>A0ABM3IT15_ZIZJJ</name>
<dbReference type="GeneID" id="107424833"/>
<dbReference type="Pfam" id="PF07526">
    <property type="entry name" value="POX"/>
    <property type="match status" value="1"/>
</dbReference>
<feature type="domain" description="Homeobox" evidence="10">
    <location>
        <begin position="574"/>
        <end position="637"/>
    </location>
</feature>
<dbReference type="Gene3D" id="1.10.10.60">
    <property type="entry name" value="Homeodomain-like"/>
    <property type="match status" value="1"/>
</dbReference>
<evidence type="ECO:0000256" key="9">
    <source>
        <dbReference type="SAM" id="MobiDB-lite"/>
    </source>
</evidence>
<dbReference type="SMART" id="SM00389">
    <property type="entry name" value="HOX"/>
    <property type="match status" value="1"/>
</dbReference>
<evidence type="ECO:0000256" key="8">
    <source>
        <dbReference type="PROSITE-ProRule" id="PRU00108"/>
    </source>
</evidence>
<feature type="compositionally biased region" description="Gly residues" evidence="9">
    <location>
        <begin position="433"/>
        <end position="442"/>
    </location>
</feature>
<sequence length="859" mass="92264">MGIATQQPIVEPILSNSSKSYHSISVSNKSNSANSMSHDYHQSIFSFSNGFERSAAAAVTHHHHDQHQQHQHHIAQQIRREKLRVQGFEPPPLPLVGIDEEESGGLPVYETAGMLSEMFNFPQSATTAAELLEQPMAPSFRSPRPPQQQQQQQSAAATAEWYGSSRQGMVGGLLGPLGDTKNHQNSRDSIGAQQQQHHHHHHHQIPSINADSAAAMQLFLMNPQPRSPSPPPPAAAAATSSTLHMLLPNPSTSLPGFTASGGPGGGGAFGQYTWVPDHTGHEGATSAAQLNNPSEIGGVVEGQGLSLSLSSSLQHLEAAKAEELRIGEGGLLYYNQAGGGGGGGSAQYPYKNLHLQGGGGGLGQNHHQVHVGFGSSLGVVNVLRNSKHVKAAQELLEEFCSVGRGQFKKNKFTRNNNNNNNNSNTNPSSNPGSSGGGGGGGSSSSSKDVPPLSAADRIEHQRRKVKLLSMLDEVDRRYNHYCEQMQMVVNSFDLVMGFGAAVPYTALAQKAMSRHFRCLKDAISAQLKHSCELLGEKDGAGSSGITKGETPRLKMLEQSLRQQRAFHQMGMMEQEAWRPQRGLPERSVNILRAWLFEHFLHPYPSDADKHLLARQTGLSRNQVSNWFINARVRLWKPMVEEMYQQETKEEDMPDEREREIRNVQSSSSGHAAQTPMPTSTSATPPSTTTASASASASAAAPPAGAPTTAAAAPTTTTPTGKRSDFNAPDSDPSLLAINRQPFSENQANNQHSSSNTVMSNTTASEVVVPTPLPHQCFDSSSDLRHHHHHHHRVLPDDTCRRGSIVAADYGTTSGNADSVGSTLITFGTTAGDVSLTLGLRHAGNMPEKTSSFSVRDYGG</sequence>
<keyword evidence="5 8" id="KW-0371">Homeobox</keyword>
<feature type="compositionally biased region" description="Low complexity" evidence="9">
    <location>
        <begin position="415"/>
        <end position="432"/>
    </location>
</feature>
<dbReference type="PROSITE" id="PS50071">
    <property type="entry name" value="HOMEOBOX_2"/>
    <property type="match status" value="1"/>
</dbReference>
<dbReference type="SUPFAM" id="SSF46689">
    <property type="entry name" value="Homeodomain-like"/>
    <property type="match status" value="1"/>
</dbReference>
<protein>
    <submittedName>
        <fullName evidence="12 13">BEL1-like homeodomain protein 2</fullName>
    </submittedName>
</protein>
<dbReference type="InterPro" id="IPR006563">
    <property type="entry name" value="POX_dom"/>
</dbReference>
<reference evidence="12 13" key="1">
    <citation type="submission" date="2025-05" db="UniProtKB">
        <authorList>
            <consortium name="RefSeq"/>
        </authorList>
    </citation>
    <scope>IDENTIFICATION</scope>
    <source>
        <tissue evidence="12 13">Seedling</tissue>
    </source>
</reference>
<dbReference type="RefSeq" id="XP_048334923.2">
    <property type="nucleotide sequence ID" value="XM_048478966.2"/>
</dbReference>
<feature type="compositionally biased region" description="Low complexity" evidence="9">
    <location>
        <begin position="137"/>
        <end position="157"/>
    </location>
</feature>
<evidence type="ECO:0000256" key="3">
    <source>
        <dbReference type="ARBA" id="ARBA00023015"/>
    </source>
</evidence>
<evidence type="ECO:0000313" key="13">
    <source>
        <dbReference type="RefSeq" id="XP_048334924.2"/>
    </source>
</evidence>
<dbReference type="InterPro" id="IPR009057">
    <property type="entry name" value="Homeodomain-like_sf"/>
</dbReference>
<keyword evidence="6" id="KW-0804">Transcription</keyword>
<feature type="DNA-binding region" description="Homeobox" evidence="8">
    <location>
        <begin position="576"/>
        <end position="638"/>
    </location>
</feature>
<dbReference type="InterPro" id="IPR001356">
    <property type="entry name" value="HD"/>
</dbReference>
<feature type="region of interest" description="Disordered" evidence="9">
    <location>
        <begin position="645"/>
        <end position="735"/>
    </location>
</feature>
<organism evidence="11 13">
    <name type="scientific">Ziziphus jujuba</name>
    <name type="common">Chinese jujube</name>
    <name type="synonym">Ziziphus sativa</name>
    <dbReference type="NCBI Taxonomy" id="326968"/>
    <lineage>
        <taxon>Eukaryota</taxon>
        <taxon>Viridiplantae</taxon>
        <taxon>Streptophyta</taxon>
        <taxon>Embryophyta</taxon>
        <taxon>Tracheophyta</taxon>
        <taxon>Spermatophyta</taxon>
        <taxon>Magnoliopsida</taxon>
        <taxon>eudicotyledons</taxon>
        <taxon>Gunneridae</taxon>
        <taxon>Pentapetalae</taxon>
        <taxon>rosids</taxon>
        <taxon>fabids</taxon>
        <taxon>Rosales</taxon>
        <taxon>Rhamnaceae</taxon>
        <taxon>Paliureae</taxon>
        <taxon>Ziziphus</taxon>
    </lineage>
</organism>
<feature type="region of interest" description="Disordered" evidence="9">
    <location>
        <begin position="410"/>
        <end position="458"/>
    </location>
</feature>
<dbReference type="InterPro" id="IPR050224">
    <property type="entry name" value="TALE_homeobox"/>
</dbReference>
<dbReference type="Proteomes" id="UP001652623">
    <property type="component" value="Chromosome 7"/>
</dbReference>
<evidence type="ECO:0000313" key="11">
    <source>
        <dbReference type="Proteomes" id="UP001652623"/>
    </source>
</evidence>
<dbReference type="SMART" id="SM00574">
    <property type="entry name" value="POX"/>
    <property type="match status" value="1"/>
</dbReference>
<evidence type="ECO:0000256" key="7">
    <source>
        <dbReference type="ARBA" id="ARBA00023242"/>
    </source>
</evidence>
<gene>
    <name evidence="12 13" type="primary">LOC107424833</name>
</gene>
<feature type="region of interest" description="Disordered" evidence="9">
    <location>
        <begin position="137"/>
        <end position="207"/>
    </location>
</feature>
<evidence type="ECO:0000256" key="1">
    <source>
        <dbReference type="ARBA" id="ARBA00004123"/>
    </source>
</evidence>
<evidence type="ECO:0000256" key="5">
    <source>
        <dbReference type="ARBA" id="ARBA00023155"/>
    </source>
</evidence>
<accession>A0ABM3IT15</accession>
<dbReference type="CDD" id="cd00086">
    <property type="entry name" value="homeodomain"/>
    <property type="match status" value="1"/>
</dbReference>
<comment type="similarity">
    <text evidence="2">Belongs to the TALE/BELL homeobox family.</text>
</comment>
<evidence type="ECO:0000256" key="6">
    <source>
        <dbReference type="ARBA" id="ARBA00023163"/>
    </source>
</evidence>
<keyword evidence="3" id="KW-0805">Transcription regulation</keyword>
<dbReference type="InterPro" id="IPR008422">
    <property type="entry name" value="KN_HD"/>
</dbReference>
<dbReference type="RefSeq" id="XP_048334924.2">
    <property type="nucleotide sequence ID" value="XM_048478967.2"/>
</dbReference>
<keyword evidence="7 8" id="KW-0539">Nucleus</keyword>
<proteinExistence type="inferred from homology"/>
<comment type="subcellular location">
    <subcellularLocation>
        <location evidence="1 8">Nucleus</location>
    </subcellularLocation>
</comment>
<evidence type="ECO:0000313" key="12">
    <source>
        <dbReference type="RefSeq" id="XP_048334923.2"/>
    </source>
</evidence>